<feature type="active site" description="Charge relay system" evidence="6">
    <location>
        <position position="247"/>
    </location>
</feature>
<dbReference type="GO" id="GO:0005829">
    <property type="term" value="C:cytosol"/>
    <property type="evidence" value="ECO:0007669"/>
    <property type="project" value="TreeGrafter"/>
</dbReference>
<evidence type="ECO:0000256" key="6">
    <source>
        <dbReference type="PIRSR" id="PIRSR614186-1"/>
    </source>
</evidence>
<dbReference type="SUPFAM" id="SSF53474">
    <property type="entry name" value="alpha/beta-Hydrolases"/>
    <property type="match status" value="1"/>
</dbReference>
<comment type="similarity">
    <text evidence="1 7">Belongs to the esterase D family.</text>
</comment>
<evidence type="ECO:0000256" key="1">
    <source>
        <dbReference type="ARBA" id="ARBA00005622"/>
    </source>
</evidence>
<evidence type="ECO:0000313" key="8">
    <source>
        <dbReference type="EMBL" id="TFJ80429.1"/>
    </source>
</evidence>
<feature type="active site" description="Charge relay system" evidence="6">
    <location>
        <position position="162"/>
    </location>
</feature>
<dbReference type="EMBL" id="SDOX01000166">
    <property type="protein sequence ID" value="TFJ80429.1"/>
    <property type="molecule type" value="Genomic_DNA"/>
</dbReference>
<evidence type="ECO:0000313" key="9">
    <source>
        <dbReference type="Proteomes" id="UP000355283"/>
    </source>
</evidence>
<proteinExistence type="inferred from homology"/>
<dbReference type="NCBIfam" id="TIGR02821">
    <property type="entry name" value="fghA_ester_D"/>
    <property type="match status" value="1"/>
</dbReference>
<protein>
    <recommendedName>
        <fullName evidence="3 7">S-formylglutathione hydrolase</fullName>
        <ecNumber evidence="2 7">3.1.2.12</ecNumber>
    </recommendedName>
</protein>
<dbReference type="GO" id="GO:0052689">
    <property type="term" value="F:carboxylic ester hydrolase activity"/>
    <property type="evidence" value="ECO:0007669"/>
    <property type="project" value="UniProtKB-KW"/>
</dbReference>
<evidence type="ECO:0000256" key="5">
    <source>
        <dbReference type="ARBA" id="ARBA00022801"/>
    </source>
</evidence>
<comment type="function">
    <text evidence="7">Serine hydrolase involved in the detoxification of formaldehyde.</text>
</comment>
<gene>
    <name evidence="8" type="ORF">NSK_008170</name>
</gene>
<organism evidence="8 9">
    <name type="scientific">Nannochloropsis salina CCMP1776</name>
    <dbReference type="NCBI Taxonomy" id="1027361"/>
    <lineage>
        <taxon>Eukaryota</taxon>
        <taxon>Sar</taxon>
        <taxon>Stramenopiles</taxon>
        <taxon>Ochrophyta</taxon>
        <taxon>Eustigmatophyceae</taxon>
        <taxon>Eustigmatales</taxon>
        <taxon>Monodopsidaceae</taxon>
        <taxon>Microchloropsis</taxon>
        <taxon>Microchloropsis salina</taxon>
    </lineage>
</organism>
<dbReference type="EC" id="3.1.2.12" evidence="2 7"/>
<dbReference type="FunFam" id="3.40.50.1820:FF:000002">
    <property type="entry name" value="S-formylglutathione hydrolase"/>
    <property type="match status" value="1"/>
</dbReference>
<dbReference type="OrthoDB" id="420518at2759"/>
<evidence type="ECO:0000256" key="3">
    <source>
        <dbReference type="ARBA" id="ARBA00016774"/>
    </source>
</evidence>
<keyword evidence="9" id="KW-1185">Reference proteome</keyword>
<dbReference type="GO" id="GO:0018738">
    <property type="term" value="F:S-formylglutathione hydrolase activity"/>
    <property type="evidence" value="ECO:0007669"/>
    <property type="project" value="UniProtKB-EC"/>
</dbReference>
<dbReference type="PANTHER" id="PTHR10061:SF0">
    <property type="entry name" value="S-FORMYLGLUTATHIONE HYDROLASE"/>
    <property type="match status" value="1"/>
</dbReference>
<comment type="caution">
    <text evidence="8">The sequence shown here is derived from an EMBL/GenBank/DDBJ whole genome shotgun (WGS) entry which is preliminary data.</text>
</comment>
<evidence type="ECO:0000256" key="7">
    <source>
        <dbReference type="RuleBase" id="RU363068"/>
    </source>
</evidence>
<sequence length="305" mass="33151">MSNVDASDSAAQGLTRLNRWKACGGFFEQYTHPSSSTNTAMRFSVYFPPQSTHKPVPVLYYLSGLTCTDENVVQKGFVQSQAAKRGLAVVCPDTSPRGAGVDGEDESWDFGTGAGFYVDATASKWSRHYNMFTYVTQELPAILHRHFPTALLPDARSICGHSMGGHGALVCAMKTFLLQGRPPYKSVSAFAPIAHPTACPWGQKAFGGYLEGDQGAGNAGEGWDATLLMEREGPFPFPLLVDQGTADTFLEGQLMPEALEKACASKGQDATIRRQDGYDHSYFFISTFMADHIDFHANALGLPRE</sequence>
<keyword evidence="7" id="KW-0963">Cytoplasm</keyword>
<dbReference type="GO" id="GO:0046294">
    <property type="term" value="P:formaldehyde catabolic process"/>
    <property type="evidence" value="ECO:0007669"/>
    <property type="project" value="InterPro"/>
</dbReference>
<comment type="subcellular location">
    <subcellularLocation>
        <location evidence="7">Cytoplasm</location>
    </subcellularLocation>
</comment>
<dbReference type="InterPro" id="IPR000801">
    <property type="entry name" value="Esterase-like"/>
</dbReference>
<dbReference type="Proteomes" id="UP000355283">
    <property type="component" value="Unassembled WGS sequence"/>
</dbReference>
<evidence type="ECO:0000256" key="4">
    <source>
        <dbReference type="ARBA" id="ARBA00022487"/>
    </source>
</evidence>
<dbReference type="InterPro" id="IPR029058">
    <property type="entry name" value="AB_hydrolase_fold"/>
</dbReference>
<reference evidence="8 9" key="1">
    <citation type="submission" date="2019-01" db="EMBL/GenBank/DDBJ databases">
        <title>Nuclear Genome Assembly of the Microalgal Biofuel strain Nannochloropsis salina CCMP1776.</title>
        <authorList>
            <person name="Hovde B."/>
        </authorList>
    </citation>
    <scope>NUCLEOTIDE SEQUENCE [LARGE SCALE GENOMIC DNA]</scope>
    <source>
        <strain evidence="8 9">CCMP1776</strain>
    </source>
</reference>
<accession>A0A4D9CUV2</accession>
<keyword evidence="5 7" id="KW-0378">Hydrolase</keyword>
<feature type="active site" description="Charge relay system" evidence="6">
    <location>
        <position position="280"/>
    </location>
</feature>
<dbReference type="PANTHER" id="PTHR10061">
    <property type="entry name" value="S-FORMYLGLUTATHIONE HYDROLASE"/>
    <property type="match status" value="1"/>
</dbReference>
<keyword evidence="4 7" id="KW-0719">Serine esterase</keyword>
<evidence type="ECO:0000256" key="2">
    <source>
        <dbReference type="ARBA" id="ARBA00012479"/>
    </source>
</evidence>
<comment type="catalytic activity">
    <reaction evidence="7">
        <text>S-formylglutathione + H2O = formate + glutathione + H(+)</text>
        <dbReference type="Rhea" id="RHEA:14961"/>
        <dbReference type="ChEBI" id="CHEBI:15377"/>
        <dbReference type="ChEBI" id="CHEBI:15378"/>
        <dbReference type="ChEBI" id="CHEBI:15740"/>
        <dbReference type="ChEBI" id="CHEBI:57688"/>
        <dbReference type="ChEBI" id="CHEBI:57925"/>
        <dbReference type="EC" id="3.1.2.12"/>
    </reaction>
</comment>
<name>A0A4D9CUV2_9STRA</name>
<dbReference type="Gene3D" id="3.40.50.1820">
    <property type="entry name" value="alpha/beta hydrolase"/>
    <property type="match status" value="1"/>
</dbReference>
<dbReference type="AlphaFoldDB" id="A0A4D9CUV2"/>
<dbReference type="InterPro" id="IPR014186">
    <property type="entry name" value="S-formylglutathione_hydrol"/>
</dbReference>
<dbReference type="Pfam" id="PF00756">
    <property type="entry name" value="Esterase"/>
    <property type="match status" value="1"/>
</dbReference>